<accession>A0A397YZ35</accession>
<dbReference type="InterPro" id="IPR012337">
    <property type="entry name" value="RNaseH-like_sf"/>
</dbReference>
<evidence type="ECO:0000259" key="8">
    <source>
        <dbReference type="Pfam" id="PF05699"/>
    </source>
</evidence>
<dbReference type="Proteomes" id="UP000264353">
    <property type="component" value="Chromosome A6"/>
</dbReference>
<dbReference type="Pfam" id="PF14372">
    <property type="entry name" value="hAT-like_RNase-H"/>
    <property type="match status" value="1"/>
</dbReference>
<feature type="compositionally biased region" description="Polar residues" evidence="7">
    <location>
        <begin position="1"/>
        <end position="16"/>
    </location>
</feature>
<proteinExistence type="predicted"/>
<evidence type="ECO:0000256" key="2">
    <source>
        <dbReference type="ARBA" id="ARBA00022723"/>
    </source>
</evidence>
<keyword evidence="5" id="KW-0238">DNA-binding</keyword>
<keyword evidence="6" id="KW-0539">Nucleus</keyword>
<dbReference type="Pfam" id="PF05699">
    <property type="entry name" value="Dimer_Tnp_hAT"/>
    <property type="match status" value="1"/>
</dbReference>
<comment type="subcellular location">
    <subcellularLocation>
        <location evidence="1">Nucleus</location>
    </subcellularLocation>
</comment>
<dbReference type="SUPFAM" id="SSF53098">
    <property type="entry name" value="Ribonuclease H-like"/>
    <property type="match status" value="1"/>
</dbReference>
<evidence type="ECO:0000313" key="11">
    <source>
        <dbReference type="Proteomes" id="UP000264353"/>
    </source>
</evidence>
<evidence type="ECO:0000256" key="4">
    <source>
        <dbReference type="ARBA" id="ARBA00022833"/>
    </source>
</evidence>
<feature type="domain" description="HAT C-terminal dimerisation" evidence="8">
    <location>
        <begin position="404"/>
        <end position="463"/>
    </location>
</feature>
<dbReference type="GO" id="GO:0008270">
    <property type="term" value="F:zinc ion binding"/>
    <property type="evidence" value="ECO:0007669"/>
    <property type="project" value="UniProtKB-KW"/>
</dbReference>
<dbReference type="GO" id="GO:0046983">
    <property type="term" value="F:protein dimerization activity"/>
    <property type="evidence" value="ECO:0007669"/>
    <property type="project" value="InterPro"/>
</dbReference>
<feature type="domain" description="hAT-like transposase RNase-H fold" evidence="9">
    <location>
        <begin position="285"/>
        <end position="384"/>
    </location>
</feature>
<evidence type="ECO:0008006" key="12">
    <source>
        <dbReference type="Google" id="ProtNLM"/>
    </source>
</evidence>
<evidence type="ECO:0000256" key="1">
    <source>
        <dbReference type="ARBA" id="ARBA00004123"/>
    </source>
</evidence>
<feature type="region of interest" description="Disordered" evidence="7">
    <location>
        <begin position="1"/>
        <end position="28"/>
    </location>
</feature>
<protein>
    <recommendedName>
        <fullName evidence="12">hAT-like transposase RNase-H fold domain-containing protein</fullName>
    </recommendedName>
</protein>
<organism evidence="10 11">
    <name type="scientific">Brassica campestris</name>
    <name type="common">Field mustard</name>
    <dbReference type="NCBI Taxonomy" id="3711"/>
    <lineage>
        <taxon>Eukaryota</taxon>
        <taxon>Viridiplantae</taxon>
        <taxon>Streptophyta</taxon>
        <taxon>Embryophyta</taxon>
        <taxon>Tracheophyta</taxon>
        <taxon>Spermatophyta</taxon>
        <taxon>Magnoliopsida</taxon>
        <taxon>eudicotyledons</taxon>
        <taxon>Gunneridae</taxon>
        <taxon>Pentapetalae</taxon>
        <taxon>rosids</taxon>
        <taxon>malvids</taxon>
        <taxon>Brassicales</taxon>
        <taxon>Brassicaceae</taxon>
        <taxon>Brassiceae</taxon>
        <taxon>Brassica</taxon>
    </lineage>
</organism>
<reference evidence="10 11" key="1">
    <citation type="submission" date="2018-06" db="EMBL/GenBank/DDBJ databases">
        <title>WGS assembly of Brassica rapa FPsc.</title>
        <authorList>
            <person name="Bowman J."/>
            <person name="Kohchi T."/>
            <person name="Yamato K."/>
            <person name="Jenkins J."/>
            <person name="Shu S."/>
            <person name="Ishizaki K."/>
            <person name="Yamaoka S."/>
            <person name="Nishihama R."/>
            <person name="Nakamura Y."/>
            <person name="Berger F."/>
            <person name="Adam C."/>
            <person name="Aki S."/>
            <person name="Althoff F."/>
            <person name="Araki T."/>
            <person name="Arteaga-Vazquez M."/>
            <person name="Balasubrmanian S."/>
            <person name="Bauer D."/>
            <person name="Boehm C."/>
            <person name="Briginshaw L."/>
            <person name="Caballero-Perez J."/>
            <person name="Catarino B."/>
            <person name="Chen F."/>
            <person name="Chiyoda S."/>
            <person name="Chovatia M."/>
            <person name="Davies K."/>
            <person name="Delmans M."/>
            <person name="Demura T."/>
            <person name="Dierschke T."/>
            <person name="Dolan L."/>
            <person name="Dorantes-Acosta A."/>
            <person name="Eklund D."/>
            <person name="Florent S."/>
            <person name="Flores-Sandoval E."/>
            <person name="Fujiyama A."/>
            <person name="Fukuzawa H."/>
            <person name="Galik B."/>
            <person name="Grimanelli D."/>
            <person name="Grimwood J."/>
            <person name="Grossniklaus U."/>
            <person name="Hamada T."/>
            <person name="Haseloff J."/>
            <person name="Hetherington A."/>
            <person name="Higo A."/>
            <person name="Hirakawa Y."/>
            <person name="Hundley H."/>
            <person name="Ikeda Y."/>
            <person name="Inoue K."/>
            <person name="Inoue S."/>
            <person name="Ishida S."/>
            <person name="Jia Q."/>
            <person name="Kakita M."/>
            <person name="Kanazawa T."/>
            <person name="Kawai Y."/>
            <person name="Kawashima T."/>
            <person name="Kennedy M."/>
            <person name="Kinose K."/>
            <person name="Kinoshita T."/>
            <person name="Kohara Y."/>
            <person name="Koide E."/>
            <person name="Komatsu K."/>
            <person name="Kopischke S."/>
            <person name="Kubo M."/>
            <person name="Kyozuka J."/>
            <person name="Lagercrantz U."/>
            <person name="Lin S."/>
            <person name="Lindquist E."/>
            <person name="Lipzen A."/>
            <person name="Lu C."/>
            <person name="Luna E."/>
            <person name="Martienssen R."/>
            <person name="Minamino N."/>
            <person name="Mizutani M."/>
            <person name="Mizutani M."/>
            <person name="Mochizuki N."/>
            <person name="Monte I."/>
            <person name="Mosher R."/>
            <person name="Nagasaki H."/>
            <person name="Nakagami H."/>
            <person name="Naramoto S."/>
            <person name="Nishitani K."/>
            <person name="Ohtani M."/>
            <person name="Okamoto T."/>
            <person name="Okumura M."/>
            <person name="Phillips J."/>
            <person name="Pollak B."/>
            <person name="Reinders A."/>
            <person name="Roevekamp M."/>
            <person name="Sano R."/>
            <person name="Sawa S."/>
            <person name="Schmid M."/>
            <person name="Shirakawa M."/>
            <person name="Solano R."/>
            <person name="Spunde A."/>
            <person name="Suetsugu N."/>
            <person name="Sugano S."/>
            <person name="Sugiyama A."/>
            <person name="Sun R."/>
            <person name="Suzuki Y."/>
            <person name="Takenaka M."/>
            <person name="Takezawa D."/>
            <person name="Tomogane H."/>
            <person name="Tsuzuki M."/>
            <person name="Ueda T."/>
            <person name="Umeda M."/>
            <person name="Ward J."/>
            <person name="Watanabe Y."/>
            <person name="Yazaki K."/>
            <person name="Yokoyama R."/>
            <person name="Yoshitake Y."/>
            <person name="Yotsui I."/>
            <person name="Zachgo S."/>
            <person name="Schmutz J."/>
        </authorList>
    </citation>
    <scope>NUCLEOTIDE SEQUENCE [LARGE SCALE GENOMIC DNA]</scope>
    <source>
        <strain evidence="11">cv. B-3</strain>
    </source>
</reference>
<keyword evidence="4" id="KW-0862">Zinc</keyword>
<dbReference type="PANTHER" id="PTHR46481:SF10">
    <property type="entry name" value="ZINC FINGER BED DOMAIN-CONTAINING PROTEIN 39"/>
    <property type="match status" value="1"/>
</dbReference>
<gene>
    <name evidence="10" type="ORF">BRARA_F01974</name>
</gene>
<dbReference type="PANTHER" id="PTHR46481">
    <property type="entry name" value="ZINC FINGER BED DOMAIN-CONTAINING PROTEIN 4"/>
    <property type="match status" value="1"/>
</dbReference>
<dbReference type="EMBL" id="CM010633">
    <property type="protein sequence ID" value="RID58697.1"/>
    <property type="molecule type" value="Genomic_DNA"/>
</dbReference>
<evidence type="ECO:0000313" key="10">
    <source>
        <dbReference type="EMBL" id="RID58697.1"/>
    </source>
</evidence>
<dbReference type="GO" id="GO:0003677">
    <property type="term" value="F:DNA binding"/>
    <property type="evidence" value="ECO:0007669"/>
    <property type="project" value="UniProtKB-KW"/>
</dbReference>
<evidence type="ECO:0000256" key="7">
    <source>
        <dbReference type="SAM" id="MobiDB-lite"/>
    </source>
</evidence>
<dbReference type="InterPro" id="IPR052035">
    <property type="entry name" value="ZnF_BED_domain_contain"/>
</dbReference>
<dbReference type="GO" id="GO:0005634">
    <property type="term" value="C:nucleus"/>
    <property type="evidence" value="ECO:0007669"/>
    <property type="project" value="UniProtKB-SubCell"/>
</dbReference>
<dbReference type="AlphaFoldDB" id="A0A397YZ35"/>
<keyword evidence="3" id="KW-0863">Zinc-finger</keyword>
<dbReference type="InterPro" id="IPR008906">
    <property type="entry name" value="HATC_C_dom"/>
</dbReference>
<keyword evidence="2" id="KW-0479">Metal-binding</keyword>
<evidence type="ECO:0000256" key="3">
    <source>
        <dbReference type="ARBA" id="ARBA00022771"/>
    </source>
</evidence>
<sequence>MDNRSIMSLNNDNDCMSENEDSKQEMDENNHVVDESLMSTTEMVKEMELILCFLIRNTGSAQDGTGARKIDDMIFREMIDVAIVEHDLPYAFVEYRRVREAFQYANPTIKFWCRNIAVADVLKIFEREKMKLRQVLSEVLGRVCLTTDLWRAITLKVISVLLLTLDANWNLRAEILSFCAFRPPHSGPAIAMKLMELIKEWGLCKKVFTIIVDNAFSNDNMQGVLKRQLRKDLVCSGEFFHIRCAAHILNLIVQDGLAVISEAFEKIRDNVKYVKPFDQMTKLISGSSYPTSNLYFMEVWKIQSWLRSNEFYEDEVIGEMVASIKVKFDKYLTDYNDILAIAAMLYPRLKLKVLEYCYHSLDPASCKSEMDYIGNKMLKLYGVYKKKNTSTQSSQEAYALPAGYDVIKYWKDNSNRFKELSRMVFDVLCILIKTVSSESSLVKYMSRLLPSNFQALICARNWLRGFEVIGFNGDNRRSREEQEENITEI</sequence>
<name>A0A397YZ35_BRACM</name>
<evidence type="ECO:0000259" key="9">
    <source>
        <dbReference type="Pfam" id="PF14372"/>
    </source>
</evidence>
<evidence type="ECO:0000256" key="5">
    <source>
        <dbReference type="ARBA" id="ARBA00023125"/>
    </source>
</evidence>
<dbReference type="InterPro" id="IPR025525">
    <property type="entry name" value="hAT-like_transposase_RNase-H"/>
</dbReference>
<evidence type="ECO:0000256" key="6">
    <source>
        <dbReference type="ARBA" id="ARBA00023242"/>
    </source>
</evidence>